<dbReference type="InterPro" id="IPR038377">
    <property type="entry name" value="Na/Glc_symporter_sf"/>
</dbReference>
<keyword evidence="8" id="KW-0915">Sodium</keyword>
<feature type="transmembrane region" description="Helical" evidence="14">
    <location>
        <begin position="93"/>
        <end position="113"/>
    </location>
</feature>
<gene>
    <name evidence="15" type="ORF">FJY68_04285</name>
</gene>
<feature type="transmembrane region" description="Helical" evidence="14">
    <location>
        <begin position="463"/>
        <end position="483"/>
    </location>
</feature>
<dbReference type="EMBL" id="VGIR01000017">
    <property type="protein sequence ID" value="MBM3331055.1"/>
    <property type="molecule type" value="Genomic_DNA"/>
</dbReference>
<keyword evidence="10 14" id="KW-0472">Membrane</keyword>
<protein>
    <recommendedName>
        <fullName evidence="17">Sodium/proline symporter</fullName>
    </recommendedName>
</protein>
<dbReference type="AlphaFoldDB" id="A0A937XCB0"/>
<feature type="transmembrane region" description="Helical" evidence="14">
    <location>
        <begin position="334"/>
        <end position="363"/>
    </location>
</feature>
<evidence type="ECO:0000256" key="9">
    <source>
        <dbReference type="ARBA" id="ARBA00023065"/>
    </source>
</evidence>
<name>A0A937XCB0_UNCW3</name>
<comment type="caution">
    <text evidence="15">The sequence shown here is derived from an EMBL/GenBank/DDBJ whole genome shotgun (WGS) entry which is preliminary data.</text>
</comment>
<keyword evidence="7 14" id="KW-1133">Transmembrane helix</keyword>
<evidence type="ECO:0000256" key="6">
    <source>
        <dbReference type="ARBA" id="ARBA00022847"/>
    </source>
</evidence>
<dbReference type="GO" id="GO:0015293">
    <property type="term" value="F:symporter activity"/>
    <property type="evidence" value="ECO:0007669"/>
    <property type="project" value="UniProtKB-KW"/>
</dbReference>
<keyword evidence="3" id="KW-0813">Transport</keyword>
<feature type="transmembrane region" description="Helical" evidence="14">
    <location>
        <begin position="209"/>
        <end position="230"/>
    </location>
</feature>
<feature type="transmembrane region" description="Helical" evidence="14">
    <location>
        <begin position="23"/>
        <end position="43"/>
    </location>
</feature>
<dbReference type="PANTHER" id="PTHR48086:SF3">
    <property type="entry name" value="SODIUM_PROLINE SYMPORTER"/>
    <property type="match status" value="1"/>
</dbReference>
<evidence type="ECO:0000313" key="15">
    <source>
        <dbReference type="EMBL" id="MBM3331055.1"/>
    </source>
</evidence>
<evidence type="ECO:0000256" key="12">
    <source>
        <dbReference type="ARBA" id="ARBA00033708"/>
    </source>
</evidence>
<keyword evidence="11" id="KW-0739">Sodium transport</keyword>
<evidence type="ECO:0008006" key="17">
    <source>
        <dbReference type="Google" id="ProtNLM"/>
    </source>
</evidence>
<evidence type="ECO:0000256" key="5">
    <source>
        <dbReference type="ARBA" id="ARBA00022692"/>
    </source>
</evidence>
<feature type="transmembrane region" description="Helical" evidence="14">
    <location>
        <begin position="144"/>
        <end position="165"/>
    </location>
</feature>
<proteinExistence type="inferred from homology"/>
<feature type="transmembrane region" description="Helical" evidence="14">
    <location>
        <begin position="407"/>
        <end position="427"/>
    </location>
</feature>
<evidence type="ECO:0000256" key="14">
    <source>
        <dbReference type="SAM" id="Phobius"/>
    </source>
</evidence>
<sequence length="511" mass="54133">MAPVLPRSSGPCWFGSRTRVSSVAVHVLVLAAYLLLLFILGLVARSRARSAEGFYLGSRSVGPWVTAFSFVAAYYSSVVIIGGGGFGYKYGMATLWVGATNVLVGTLLAWVVLGARTRAMTGRLNTITMPDFFARRFDAPAARFITAAVVTVFLVVYSVSVIQGMGHAFEVLVGVPYVYGVLISALVIVVYVSIGGYMAVVWTGFVQGIIMIVALLLLAVLAVAKVGGLSEGFRQLGAIEGGKYVATPGIWGWPGIISYSMIVSFGVWGMPQLVTRFYSIKNTQVLRFGTVLATLGGSIALLPYFGGALARVLFPDLPAADKAIPMLVKAAMPAWASAIFLAGVLAAGMSTFAAVLIVSVSSLVKDLLRDSFRAQFTSKTEVVLSRVSSAVIGLAAVLVALKPPAMILVITGFAWAAIASTTLWPYLFGLYWRGTSRTGVLAAMIGGCATALVWLALRNPFGLHGFIPGMVVSFVLLLLVSLLTSRPRTDTLRLAFGDGTNDSERQPPSRS</sequence>
<dbReference type="GO" id="GO:0006814">
    <property type="term" value="P:sodium ion transport"/>
    <property type="evidence" value="ECO:0007669"/>
    <property type="project" value="UniProtKB-KW"/>
</dbReference>
<feature type="transmembrane region" description="Helical" evidence="14">
    <location>
        <begin position="64"/>
        <end position="87"/>
    </location>
</feature>
<feature type="transmembrane region" description="Helical" evidence="14">
    <location>
        <begin position="439"/>
        <end position="457"/>
    </location>
</feature>
<comment type="catalytic activity">
    <reaction evidence="12">
        <text>L-proline(in) + Na(+)(in) = L-proline(out) + Na(+)(out)</text>
        <dbReference type="Rhea" id="RHEA:28967"/>
        <dbReference type="ChEBI" id="CHEBI:29101"/>
        <dbReference type="ChEBI" id="CHEBI:60039"/>
    </reaction>
</comment>
<feature type="transmembrane region" description="Helical" evidence="14">
    <location>
        <begin position="250"/>
        <end position="270"/>
    </location>
</feature>
<comment type="similarity">
    <text evidence="2 13">Belongs to the sodium:solute symporter (SSF) (TC 2.A.21) family.</text>
</comment>
<evidence type="ECO:0000313" key="16">
    <source>
        <dbReference type="Proteomes" id="UP000779900"/>
    </source>
</evidence>
<evidence type="ECO:0000256" key="1">
    <source>
        <dbReference type="ARBA" id="ARBA00004651"/>
    </source>
</evidence>
<comment type="subcellular location">
    <subcellularLocation>
        <location evidence="1">Cell membrane</location>
        <topology evidence="1">Multi-pass membrane protein</topology>
    </subcellularLocation>
</comment>
<dbReference type="Gene3D" id="1.20.1730.10">
    <property type="entry name" value="Sodium/glucose cotransporter"/>
    <property type="match status" value="1"/>
</dbReference>
<keyword evidence="4" id="KW-1003">Cell membrane</keyword>
<evidence type="ECO:0000256" key="2">
    <source>
        <dbReference type="ARBA" id="ARBA00006434"/>
    </source>
</evidence>
<evidence type="ECO:0000256" key="8">
    <source>
        <dbReference type="ARBA" id="ARBA00023053"/>
    </source>
</evidence>
<feature type="transmembrane region" description="Helical" evidence="14">
    <location>
        <begin position="291"/>
        <end position="314"/>
    </location>
</feature>
<keyword evidence="5 14" id="KW-0812">Transmembrane</keyword>
<evidence type="ECO:0000256" key="4">
    <source>
        <dbReference type="ARBA" id="ARBA00022475"/>
    </source>
</evidence>
<accession>A0A937XCB0</accession>
<evidence type="ECO:0000256" key="7">
    <source>
        <dbReference type="ARBA" id="ARBA00022989"/>
    </source>
</evidence>
<dbReference type="InterPro" id="IPR001734">
    <property type="entry name" value="Na/solute_symporter"/>
</dbReference>
<keyword evidence="6" id="KW-0769">Symport</keyword>
<evidence type="ECO:0000256" key="11">
    <source>
        <dbReference type="ARBA" id="ARBA00023201"/>
    </source>
</evidence>
<feature type="transmembrane region" description="Helical" evidence="14">
    <location>
        <begin position="177"/>
        <end position="202"/>
    </location>
</feature>
<dbReference type="Pfam" id="PF00474">
    <property type="entry name" value="SSF"/>
    <property type="match status" value="1"/>
</dbReference>
<dbReference type="PROSITE" id="PS50283">
    <property type="entry name" value="NA_SOLUT_SYMP_3"/>
    <property type="match status" value="1"/>
</dbReference>
<evidence type="ECO:0000256" key="13">
    <source>
        <dbReference type="RuleBase" id="RU362091"/>
    </source>
</evidence>
<evidence type="ECO:0000256" key="10">
    <source>
        <dbReference type="ARBA" id="ARBA00023136"/>
    </source>
</evidence>
<organism evidence="15 16">
    <name type="scientific">candidate division WOR-3 bacterium</name>
    <dbReference type="NCBI Taxonomy" id="2052148"/>
    <lineage>
        <taxon>Bacteria</taxon>
        <taxon>Bacteria division WOR-3</taxon>
    </lineage>
</organism>
<feature type="transmembrane region" description="Helical" evidence="14">
    <location>
        <begin position="383"/>
        <end position="401"/>
    </location>
</feature>
<reference evidence="15" key="1">
    <citation type="submission" date="2019-03" db="EMBL/GenBank/DDBJ databases">
        <title>Lake Tanganyika Metagenome-Assembled Genomes (MAGs).</title>
        <authorList>
            <person name="Tran P."/>
        </authorList>
    </citation>
    <scope>NUCLEOTIDE SEQUENCE</scope>
    <source>
        <strain evidence="15">K_DeepCast_150m_m2_040</strain>
    </source>
</reference>
<dbReference type="Proteomes" id="UP000779900">
    <property type="component" value="Unassembled WGS sequence"/>
</dbReference>
<evidence type="ECO:0000256" key="3">
    <source>
        <dbReference type="ARBA" id="ARBA00022448"/>
    </source>
</evidence>
<dbReference type="GO" id="GO:0005886">
    <property type="term" value="C:plasma membrane"/>
    <property type="evidence" value="ECO:0007669"/>
    <property type="project" value="UniProtKB-SubCell"/>
</dbReference>
<keyword evidence="9" id="KW-0406">Ion transport</keyword>
<dbReference type="InterPro" id="IPR050277">
    <property type="entry name" value="Sodium:Solute_Symporter"/>
</dbReference>
<dbReference type="PANTHER" id="PTHR48086">
    <property type="entry name" value="SODIUM/PROLINE SYMPORTER-RELATED"/>
    <property type="match status" value="1"/>
</dbReference>